<evidence type="ECO:0000256" key="1">
    <source>
        <dbReference type="SAM" id="MobiDB-lite"/>
    </source>
</evidence>
<protein>
    <submittedName>
        <fullName evidence="2">Uncharacterized protein</fullName>
    </submittedName>
</protein>
<evidence type="ECO:0000313" key="3">
    <source>
        <dbReference type="Proteomes" id="UP000319576"/>
    </source>
</evidence>
<dbReference type="RefSeq" id="WP_145240361.1">
    <property type="nucleotide sequence ID" value="NZ_CP036273.1"/>
</dbReference>
<accession>A0A517XVB6</accession>
<name>A0A517XVB6_9BACT</name>
<feature type="region of interest" description="Disordered" evidence="1">
    <location>
        <begin position="287"/>
        <end position="320"/>
    </location>
</feature>
<keyword evidence="3" id="KW-1185">Reference proteome</keyword>
<proteinExistence type="predicted"/>
<dbReference type="KEGG" id="uli:ETAA1_33910"/>
<dbReference type="Proteomes" id="UP000319576">
    <property type="component" value="Chromosome"/>
</dbReference>
<gene>
    <name evidence="2" type="ORF">ETAA1_33910</name>
</gene>
<sequence length="489" mass="53270">MRFLVPPCALVLAALLVADARSQPGPQVKDGKLTLKLSASPAAPPVPALRWTLLPTTRDMIPGNQVQGFYKCFGEQHNFYHNKEAVEQREKWLNAPLADLRTVKELEKYGGSSVRLATRAARMEAIDWQIIAELKQDGIYTLLPDIQQFRDLARVLRVRARGEIARGDFAAAAETIQTHLALARTLNEHPTIIGSLVGIAIAATALSSVEEFVAQPGAANLFWALADLPTPLFDLRKATHGERTFLAVELDPVLDRKNPMTEAQVGVAVLKVTRLLDLVAPFKEGLAPPFKEGDPPPPLPKAQPRPKEPPTPATYLGGRAADAKQVAEARARLLPAPPVQDLRVKAFPPMQVILIDEVNRFEASRDDILKWLTVPAWQLPAGFDKAQPTGVFGPLGPGIGKVSIARSRIQQQVAMLQAVEAVRAFAAANGGRLPGTLDETRLPIPHDPFTGRPLRYEVANGTAVIRGTPPSGREADATLNRVYEVQLRK</sequence>
<dbReference type="AlphaFoldDB" id="A0A517XVB6"/>
<evidence type="ECO:0000313" key="2">
    <source>
        <dbReference type="EMBL" id="QDU21424.1"/>
    </source>
</evidence>
<dbReference type="EMBL" id="CP036273">
    <property type="protein sequence ID" value="QDU21424.1"/>
    <property type="molecule type" value="Genomic_DNA"/>
</dbReference>
<dbReference type="OrthoDB" id="278035at2"/>
<organism evidence="2 3">
    <name type="scientific">Urbifossiella limnaea</name>
    <dbReference type="NCBI Taxonomy" id="2528023"/>
    <lineage>
        <taxon>Bacteria</taxon>
        <taxon>Pseudomonadati</taxon>
        <taxon>Planctomycetota</taxon>
        <taxon>Planctomycetia</taxon>
        <taxon>Gemmatales</taxon>
        <taxon>Gemmataceae</taxon>
        <taxon>Urbifossiella</taxon>
    </lineage>
</organism>
<reference evidence="2 3" key="1">
    <citation type="submission" date="2019-02" db="EMBL/GenBank/DDBJ databases">
        <title>Deep-cultivation of Planctomycetes and their phenomic and genomic characterization uncovers novel biology.</title>
        <authorList>
            <person name="Wiegand S."/>
            <person name="Jogler M."/>
            <person name="Boedeker C."/>
            <person name="Pinto D."/>
            <person name="Vollmers J."/>
            <person name="Rivas-Marin E."/>
            <person name="Kohn T."/>
            <person name="Peeters S.H."/>
            <person name="Heuer A."/>
            <person name="Rast P."/>
            <person name="Oberbeckmann S."/>
            <person name="Bunk B."/>
            <person name="Jeske O."/>
            <person name="Meyerdierks A."/>
            <person name="Storesund J.E."/>
            <person name="Kallscheuer N."/>
            <person name="Luecker S."/>
            <person name="Lage O.M."/>
            <person name="Pohl T."/>
            <person name="Merkel B.J."/>
            <person name="Hornburger P."/>
            <person name="Mueller R.-W."/>
            <person name="Bruemmer F."/>
            <person name="Labrenz M."/>
            <person name="Spormann A.M."/>
            <person name="Op den Camp H."/>
            <person name="Overmann J."/>
            <person name="Amann R."/>
            <person name="Jetten M.S.M."/>
            <person name="Mascher T."/>
            <person name="Medema M.H."/>
            <person name="Devos D.P."/>
            <person name="Kaster A.-K."/>
            <person name="Ovreas L."/>
            <person name="Rohde M."/>
            <person name="Galperin M.Y."/>
            <person name="Jogler C."/>
        </authorList>
    </citation>
    <scope>NUCLEOTIDE SEQUENCE [LARGE SCALE GENOMIC DNA]</scope>
    <source>
        <strain evidence="2 3">ETA_A1</strain>
    </source>
</reference>